<protein>
    <submittedName>
        <fullName evidence="1">Uncharacterized protein</fullName>
    </submittedName>
</protein>
<dbReference type="Proteomes" id="UP000275676">
    <property type="component" value="Chromosome"/>
</dbReference>
<dbReference type="EMBL" id="LR134156">
    <property type="protein sequence ID" value="VEA76142.1"/>
    <property type="molecule type" value="Genomic_DNA"/>
</dbReference>
<gene>
    <name evidence="1" type="ORF">NCTC10047_02005</name>
</gene>
<organism evidence="1 2">
    <name type="scientific">Salmonella enterica subsp. arizonae</name>
    <dbReference type="NCBI Taxonomy" id="59203"/>
    <lineage>
        <taxon>Bacteria</taxon>
        <taxon>Pseudomonadati</taxon>
        <taxon>Pseudomonadota</taxon>
        <taxon>Gammaproteobacteria</taxon>
        <taxon>Enterobacterales</taxon>
        <taxon>Enterobacteriaceae</taxon>
        <taxon>Salmonella</taxon>
    </lineage>
</organism>
<dbReference type="AlphaFoldDB" id="A0A3S4GK43"/>
<sequence>MKIINMKKRIYGIFCDNLLTKRYRIFTRYIIPTPVG</sequence>
<accession>A0A3S4GK43</accession>
<proteinExistence type="predicted"/>
<name>A0A3S4GK43_SALER</name>
<evidence type="ECO:0000313" key="2">
    <source>
        <dbReference type="Proteomes" id="UP000275676"/>
    </source>
</evidence>
<reference evidence="1 2" key="1">
    <citation type="submission" date="2018-12" db="EMBL/GenBank/DDBJ databases">
        <authorList>
            <consortium name="Pathogen Informatics"/>
        </authorList>
    </citation>
    <scope>NUCLEOTIDE SEQUENCE [LARGE SCALE GENOMIC DNA]</scope>
    <source>
        <strain evidence="1 2">NCTC10047</strain>
    </source>
</reference>
<evidence type="ECO:0000313" key="1">
    <source>
        <dbReference type="EMBL" id="VEA76142.1"/>
    </source>
</evidence>